<dbReference type="Pfam" id="PF01190">
    <property type="entry name" value="Pollen_Ole_e_1"/>
    <property type="match status" value="1"/>
</dbReference>
<dbReference type="EMBL" id="OU503041">
    <property type="protein sequence ID" value="CAI9763121.1"/>
    <property type="molecule type" value="Genomic_DNA"/>
</dbReference>
<evidence type="ECO:0000313" key="2">
    <source>
        <dbReference type="EMBL" id="CAI9763121.1"/>
    </source>
</evidence>
<keyword evidence="1" id="KW-0732">Signal</keyword>
<keyword evidence="3" id="KW-1185">Reference proteome</keyword>
<gene>
    <name evidence="2" type="ORF">FPE_LOCUS10551</name>
</gene>
<sequence>MASSIILFIFSSLLTFSFPLQVEPKNPNSKSQSQSQIIVMGMVYCDFCSNNTFSKHSYFFPGVEVRIDCMFKAISSRTTEQISFSVNRTTNKYGIYKFEVPCVDGIQCARDKAVGNSCRASLTGIRPSSSSCNIPGFRTTSSEISIKSKRENTCIYSLGALSYRPSKRDINLCGK</sequence>
<dbReference type="PANTHER" id="PTHR46995">
    <property type="entry name" value="OS09G0508200 PROTEIN"/>
    <property type="match status" value="1"/>
</dbReference>
<dbReference type="Proteomes" id="UP000834106">
    <property type="component" value="Chromosome 6"/>
</dbReference>
<organism evidence="2 3">
    <name type="scientific">Fraxinus pennsylvanica</name>
    <dbReference type="NCBI Taxonomy" id="56036"/>
    <lineage>
        <taxon>Eukaryota</taxon>
        <taxon>Viridiplantae</taxon>
        <taxon>Streptophyta</taxon>
        <taxon>Embryophyta</taxon>
        <taxon>Tracheophyta</taxon>
        <taxon>Spermatophyta</taxon>
        <taxon>Magnoliopsida</taxon>
        <taxon>eudicotyledons</taxon>
        <taxon>Gunneridae</taxon>
        <taxon>Pentapetalae</taxon>
        <taxon>asterids</taxon>
        <taxon>lamiids</taxon>
        <taxon>Lamiales</taxon>
        <taxon>Oleaceae</taxon>
        <taxon>Oleeae</taxon>
        <taxon>Fraxinus</taxon>
    </lineage>
</organism>
<reference evidence="2" key="1">
    <citation type="submission" date="2023-05" db="EMBL/GenBank/DDBJ databases">
        <authorList>
            <person name="Huff M."/>
        </authorList>
    </citation>
    <scope>NUCLEOTIDE SEQUENCE</scope>
</reference>
<name>A0AAD2DTB6_9LAMI</name>
<accession>A0AAD2DTB6</accession>
<evidence type="ECO:0000256" key="1">
    <source>
        <dbReference type="SAM" id="SignalP"/>
    </source>
</evidence>
<dbReference type="AlphaFoldDB" id="A0AAD2DTB6"/>
<protein>
    <submittedName>
        <fullName evidence="2">Uncharacterized protein</fullName>
    </submittedName>
</protein>
<feature type="chain" id="PRO_5042039512" evidence="1">
    <location>
        <begin position="20"/>
        <end position="175"/>
    </location>
</feature>
<evidence type="ECO:0000313" key="3">
    <source>
        <dbReference type="Proteomes" id="UP000834106"/>
    </source>
</evidence>
<feature type="signal peptide" evidence="1">
    <location>
        <begin position="1"/>
        <end position="19"/>
    </location>
</feature>
<proteinExistence type="predicted"/>
<dbReference type="PANTHER" id="PTHR46995:SF4">
    <property type="entry name" value="POLLEN OLE E 1 ALLERGEN AND EXTENSIN FAMILY PROTEIN"/>
    <property type="match status" value="1"/>
</dbReference>